<dbReference type="OrthoDB" id="123971at2759"/>
<organism evidence="5 7">
    <name type="scientific">Dracunculus medinensis</name>
    <name type="common">Guinea worm</name>
    <dbReference type="NCBI Taxonomy" id="318479"/>
    <lineage>
        <taxon>Eukaryota</taxon>
        <taxon>Metazoa</taxon>
        <taxon>Ecdysozoa</taxon>
        <taxon>Nematoda</taxon>
        <taxon>Chromadorea</taxon>
        <taxon>Rhabditida</taxon>
        <taxon>Spirurina</taxon>
        <taxon>Dracunculoidea</taxon>
        <taxon>Dracunculidae</taxon>
        <taxon>Dracunculus</taxon>
    </lineage>
</organism>
<dbReference type="GO" id="GO:0043113">
    <property type="term" value="P:receptor clustering"/>
    <property type="evidence" value="ECO:0007669"/>
    <property type="project" value="TreeGrafter"/>
</dbReference>
<evidence type="ECO:0000313" key="6">
    <source>
        <dbReference type="Proteomes" id="UP000274756"/>
    </source>
</evidence>
<accession>A0A0N4U0S7</accession>
<dbReference type="WBParaSite" id="DME_0000016801-mRNA-1">
    <property type="protein sequence ID" value="DME_0000016801-mRNA-1"/>
    <property type="gene ID" value="DME_0000016801"/>
</dbReference>
<feature type="domain" description="PDZ" evidence="3">
    <location>
        <begin position="18"/>
        <end position="92"/>
    </location>
</feature>
<dbReference type="Proteomes" id="UP000274756">
    <property type="component" value="Unassembled WGS sequence"/>
</dbReference>
<dbReference type="PROSITE" id="PS50106">
    <property type="entry name" value="PDZ"/>
    <property type="match status" value="1"/>
</dbReference>
<dbReference type="Pfam" id="PF00595">
    <property type="entry name" value="PDZ"/>
    <property type="match status" value="1"/>
</dbReference>
<keyword evidence="6" id="KW-1185">Reference proteome</keyword>
<dbReference type="AlphaFoldDB" id="A0A0N4U0S7"/>
<dbReference type="InterPro" id="IPR001478">
    <property type="entry name" value="PDZ"/>
</dbReference>
<dbReference type="InterPro" id="IPR036034">
    <property type="entry name" value="PDZ_sf"/>
</dbReference>
<evidence type="ECO:0000259" key="3">
    <source>
        <dbReference type="PROSITE" id="PS50106"/>
    </source>
</evidence>
<keyword evidence="2" id="KW-0472">Membrane</keyword>
<evidence type="ECO:0000313" key="4">
    <source>
        <dbReference type="EMBL" id="VDN54555.1"/>
    </source>
</evidence>
<protein>
    <submittedName>
        <fullName evidence="7">PDZ domain-containing protein</fullName>
    </submittedName>
</protein>
<dbReference type="Gene3D" id="2.30.42.10">
    <property type="match status" value="1"/>
</dbReference>
<reference evidence="4 6" key="2">
    <citation type="submission" date="2018-11" db="EMBL/GenBank/DDBJ databases">
        <authorList>
            <consortium name="Pathogen Informatics"/>
        </authorList>
    </citation>
    <scope>NUCLEOTIDE SEQUENCE [LARGE SCALE GENOMIC DNA]</scope>
</reference>
<dbReference type="Proteomes" id="UP000038040">
    <property type="component" value="Unplaced"/>
</dbReference>
<dbReference type="GO" id="GO:0016323">
    <property type="term" value="C:basolateral plasma membrane"/>
    <property type="evidence" value="ECO:0007669"/>
    <property type="project" value="TreeGrafter"/>
</dbReference>
<dbReference type="SUPFAM" id="SSF50156">
    <property type="entry name" value="PDZ domain-like"/>
    <property type="match status" value="1"/>
</dbReference>
<evidence type="ECO:0000256" key="1">
    <source>
        <dbReference type="ARBA" id="ARBA00004370"/>
    </source>
</evidence>
<sequence>MSSLDSHERRELDNGNTIIELEKRENGFGFSIVGGIDNDHFPGNFGIFVSKVNDGGSAAESGRLKEGDRIISVNDKSLVDLTHDEAVAVLRNIPVNERAVLLIEPDAERNEIYLKYCFIIGIALHYVQQVFALCTSFSKTKSLLKFSKVEKIGYAFLVPHKSSYIERFIFIIAQPGKRSETSALTLEKNIYKTKTDKFEKPPNMATEEPTNIIQDTFQEYTQLNFSQNSRPSLNANRTEDIEKSEYISDSILDISPLKVDYFTFSPIAISLTEQPFSNTVYNIDKLLHAKKLISKDSTAKGLNHVVHLSGSRNTNLVENKEISSTVIFHSESGSGVQSDHVHLFSTKKRPVRSCSLIFNSDDRSFLPDPSIYSEVMEKFKEQNMEEQTEINREELSFSFDVTEDYADSAVEQKARSPIILDEEKENDELSQRAIIDDIPRTPKRAVITSFLDPMRFYLFH</sequence>
<dbReference type="STRING" id="318479.A0A0N4U0S7"/>
<evidence type="ECO:0000313" key="5">
    <source>
        <dbReference type="Proteomes" id="UP000038040"/>
    </source>
</evidence>
<dbReference type="PANTHER" id="PTHR23119:SF51">
    <property type="entry name" value="DISKS LARGE 1 TUMOR SUPPRESSOR PROTEIN"/>
    <property type="match status" value="1"/>
</dbReference>
<dbReference type="InterPro" id="IPR050614">
    <property type="entry name" value="Synaptic_Scaffolding_LAP-MAGUK"/>
</dbReference>
<reference evidence="7" key="1">
    <citation type="submission" date="2017-02" db="UniProtKB">
        <authorList>
            <consortium name="WormBaseParasite"/>
        </authorList>
    </citation>
    <scope>IDENTIFICATION</scope>
</reference>
<dbReference type="GO" id="GO:0098609">
    <property type="term" value="P:cell-cell adhesion"/>
    <property type="evidence" value="ECO:0007669"/>
    <property type="project" value="TreeGrafter"/>
</dbReference>
<dbReference type="PANTHER" id="PTHR23119">
    <property type="entry name" value="DISCS LARGE"/>
    <property type="match status" value="1"/>
</dbReference>
<dbReference type="GO" id="GO:0019901">
    <property type="term" value="F:protein kinase binding"/>
    <property type="evidence" value="ECO:0007669"/>
    <property type="project" value="TreeGrafter"/>
</dbReference>
<evidence type="ECO:0000313" key="7">
    <source>
        <dbReference type="WBParaSite" id="DME_0000016801-mRNA-1"/>
    </source>
</evidence>
<dbReference type="GO" id="GO:0097120">
    <property type="term" value="P:receptor localization to synapse"/>
    <property type="evidence" value="ECO:0007669"/>
    <property type="project" value="TreeGrafter"/>
</dbReference>
<dbReference type="SMART" id="SM00228">
    <property type="entry name" value="PDZ"/>
    <property type="match status" value="1"/>
</dbReference>
<dbReference type="GO" id="GO:0030054">
    <property type="term" value="C:cell junction"/>
    <property type="evidence" value="ECO:0007669"/>
    <property type="project" value="TreeGrafter"/>
</dbReference>
<name>A0A0N4U0S7_DRAME</name>
<proteinExistence type="predicted"/>
<comment type="subcellular location">
    <subcellularLocation>
        <location evidence="1">Membrane</location>
    </subcellularLocation>
</comment>
<gene>
    <name evidence="4" type="ORF">DME_LOCUS4528</name>
</gene>
<evidence type="ECO:0000256" key="2">
    <source>
        <dbReference type="ARBA" id="ARBA00023136"/>
    </source>
</evidence>
<dbReference type="GO" id="GO:0045197">
    <property type="term" value="P:establishment or maintenance of epithelial cell apical/basal polarity"/>
    <property type="evidence" value="ECO:0007669"/>
    <property type="project" value="TreeGrafter"/>
</dbReference>
<dbReference type="EMBL" id="UYYG01001150">
    <property type="protein sequence ID" value="VDN54555.1"/>
    <property type="molecule type" value="Genomic_DNA"/>
</dbReference>